<organism evidence="1 2">
    <name type="scientific">Actinophytocola glycyrrhizae</name>
    <dbReference type="NCBI Taxonomy" id="2044873"/>
    <lineage>
        <taxon>Bacteria</taxon>
        <taxon>Bacillati</taxon>
        <taxon>Actinomycetota</taxon>
        <taxon>Actinomycetes</taxon>
        <taxon>Pseudonocardiales</taxon>
        <taxon>Pseudonocardiaceae</taxon>
    </lineage>
</organism>
<keyword evidence="2" id="KW-1185">Reference proteome</keyword>
<comment type="caution">
    <text evidence="1">The sequence shown here is derived from an EMBL/GenBank/DDBJ whole genome shotgun (WGS) entry which is preliminary data.</text>
</comment>
<name>A0ABV9S5Z2_9PSEU</name>
<dbReference type="Proteomes" id="UP001595859">
    <property type="component" value="Unassembled WGS sequence"/>
</dbReference>
<evidence type="ECO:0000313" key="1">
    <source>
        <dbReference type="EMBL" id="MFC4857120.1"/>
    </source>
</evidence>
<dbReference type="SUPFAM" id="SSF55961">
    <property type="entry name" value="Bet v1-like"/>
    <property type="match status" value="1"/>
</dbReference>
<protein>
    <submittedName>
        <fullName evidence="1">SRPBCC family protein</fullName>
    </submittedName>
</protein>
<proteinExistence type="predicted"/>
<dbReference type="InterPro" id="IPR023393">
    <property type="entry name" value="START-like_dom_sf"/>
</dbReference>
<evidence type="ECO:0000313" key="2">
    <source>
        <dbReference type="Proteomes" id="UP001595859"/>
    </source>
</evidence>
<dbReference type="Gene3D" id="3.30.530.20">
    <property type="match status" value="1"/>
</dbReference>
<dbReference type="InterPro" id="IPR019587">
    <property type="entry name" value="Polyketide_cyclase/dehydratase"/>
</dbReference>
<accession>A0ABV9S5Z2</accession>
<reference evidence="2" key="1">
    <citation type="journal article" date="2019" name="Int. J. Syst. Evol. Microbiol.">
        <title>The Global Catalogue of Microorganisms (GCM) 10K type strain sequencing project: providing services to taxonomists for standard genome sequencing and annotation.</title>
        <authorList>
            <consortium name="The Broad Institute Genomics Platform"/>
            <consortium name="The Broad Institute Genome Sequencing Center for Infectious Disease"/>
            <person name="Wu L."/>
            <person name="Ma J."/>
        </authorList>
    </citation>
    <scope>NUCLEOTIDE SEQUENCE [LARGE SCALE GENOMIC DNA]</scope>
    <source>
        <strain evidence="2">ZS-22-S1</strain>
    </source>
</reference>
<dbReference type="Pfam" id="PF10604">
    <property type="entry name" value="Polyketide_cyc2"/>
    <property type="match status" value="1"/>
</dbReference>
<dbReference type="RefSeq" id="WP_378059110.1">
    <property type="nucleotide sequence ID" value="NZ_JBHSIS010000017.1"/>
</dbReference>
<gene>
    <name evidence="1" type="ORF">ACFPCV_26805</name>
</gene>
<sequence>MDVKPRYKLHHSTVLDADPDTVWAEVRDVMKLVKIVFADMAESVEWVDGGRVEVVPSRYNFSLLPGHDLVQQQIAGRNEVERSVTYRTVARALCIMDYVATYRVRAVTNDPTRSYMEWTRDIQVADDAAPEVVEAIFGMMANQINAVRDYFAGPSA</sequence>
<dbReference type="EMBL" id="JBHSIS010000017">
    <property type="protein sequence ID" value="MFC4857120.1"/>
    <property type="molecule type" value="Genomic_DNA"/>
</dbReference>